<proteinExistence type="predicted"/>
<organism evidence="1 2">
    <name type="scientific">Candidatus Nomurabacteria bacterium GW2011_GWB1_37_5</name>
    <dbReference type="NCBI Taxonomy" id="1618742"/>
    <lineage>
        <taxon>Bacteria</taxon>
        <taxon>Candidatus Nomuraibacteriota</taxon>
    </lineage>
</organism>
<name>A0A0G0GVZ5_9BACT</name>
<evidence type="ECO:0000313" key="2">
    <source>
        <dbReference type="Proteomes" id="UP000033876"/>
    </source>
</evidence>
<dbReference type="EMBL" id="LBTF01000023">
    <property type="protein sequence ID" value="KKQ35163.1"/>
    <property type="molecule type" value="Genomic_DNA"/>
</dbReference>
<sequence>MKYVEIYKLQNNGEQSVVLHCVLDGDMVRFEGEGKQIAENLENFGIRDYKDESKQNVFSKDGLKFLENLKYNFDSGYLNASDIIEK</sequence>
<evidence type="ECO:0000313" key="1">
    <source>
        <dbReference type="EMBL" id="KKQ35163.1"/>
    </source>
</evidence>
<dbReference type="Proteomes" id="UP000033876">
    <property type="component" value="Unassembled WGS sequence"/>
</dbReference>
<comment type="caution">
    <text evidence="1">The sequence shown here is derived from an EMBL/GenBank/DDBJ whole genome shotgun (WGS) entry which is preliminary data.</text>
</comment>
<accession>A0A0G0GVZ5</accession>
<reference evidence="1 2" key="1">
    <citation type="journal article" date="2015" name="Nature">
        <title>rRNA introns, odd ribosomes, and small enigmatic genomes across a large radiation of phyla.</title>
        <authorList>
            <person name="Brown C.T."/>
            <person name="Hug L.A."/>
            <person name="Thomas B.C."/>
            <person name="Sharon I."/>
            <person name="Castelle C.J."/>
            <person name="Singh A."/>
            <person name="Wilkins M.J."/>
            <person name="Williams K.H."/>
            <person name="Banfield J.F."/>
        </authorList>
    </citation>
    <scope>NUCLEOTIDE SEQUENCE [LARGE SCALE GENOMIC DNA]</scope>
</reference>
<protein>
    <submittedName>
        <fullName evidence="1">Uncharacterized protein</fullName>
    </submittedName>
</protein>
<dbReference type="AlphaFoldDB" id="A0A0G0GVZ5"/>
<gene>
    <name evidence="1" type="ORF">US50_C0023G0005</name>
</gene>